<organism evidence="1 2">
    <name type="scientific">Brevifollis gellanilyticus</name>
    <dbReference type="NCBI Taxonomy" id="748831"/>
    <lineage>
        <taxon>Bacteria</taxon>
        <taxon>Pseudomonadati</taxon>
        <taxon>Verrucomicrobiota</taxon>
        <taxon>Verrucomicrobiia</taxon>
        <taxon>Verrucomicrobiales</taxon>
        <taxon>Verrucomicrobiaceae</taxon>
    </lineage>
</organism>
<accession>A0A512M388</accession>
<dbReference type="EMBL" id="BKAG01000001">
    <property type="protein sequence ID" value="GEP40781.1"/>
    <property type="molecule type" value="Genomic_DNA"/>
</dbReference>
<evidence type="ECO:0000313" key="1">
    <source>
        <dbReference type="EMBL" id="GEP40781.1"/>
    </source>
</evidence>
<dbReference type="AlphaFoldDB" id="A0A512M388"/>
<evidence type="ECO:0000313" key="2">
    <source>
        <dbReference type="Proteomes" id="UP000321577"/>
    </source>
</evidence>
<proteinExistence type="predicted"/>
<keyword evidence="2" id="KW-1185">Reference proteome</keyword>
<dbReference type="Proteomes" id="UP000321577">
    <property type="component" value="Unassembled WGS sequence"/>
</dbReference>
<sequence>MVKVVYCPASGCVLIEESLSGAGNPMRHIVFERDAITSNWTVHYLELPRRQTPFDETVVGHVLSIANGKVYVETDGLYYAFPIGEHLARTLEFMVG</sequence>
<comment type="caution">
    <text evidence="1">The sequence shown here is derived from an EMBL/GenBank/DDBJ whole genome shotgun (WGS) entry which is preliminary data.</text>
</comment>
<reference evidence="1 2" key="1">
    <citation type="submission" date="2019-07" db="EMBL/GenBank/DDBJ databases">
        <title>Whole genome shotgun sequence of Brevifollis gellanilyticus NBRC 108608.</title>
        <authorList>
            <person name="Hosoyama A."/>
            <person name="Uohara A."/>
            <person name="Ohji S."/>
            <person name="Ichikawa N."/>
        </authorList>
    </citation>
    <scope>NUCLEOTIDE SEQUENCE [LARGE SCALE GENOMIC DNA]</scope>
    <source>
        <strain evidence="1 2">NBRC 108608</strain>
    </source>
</reference>
<name>A0A512M388_9BACT</name>
<gene>
    <name evidence="1" type="ORF">BGE01nite_00720</name>
</gene>
<protein>
    <submittedName>
        <fullName evidence="1">Uncharacterized protein</fullName>
    </submittedName>
</protein>